<dbReference type="CDD" id="cd18796">
    <property type="entry name" value="SF2_C_LHR"/>
    <property type="match status" value="1"/>
</dbReference>
<keyword evidence="6" id="KW-0238">DNA-binding</keyword>
<dbReference type="InterPro" id="IPR017170">
    <property type="entry name" value="Lhr-like"/>
</dbReference>
<keyword evidence="7" id="KW-0234">DNA repair</keyword>
<evidence type="ECO:0000256" key="1">
    <source>
        <dbReference type="ARBA" id="ARBA00022741"/>
    </source>
</evidence>
<dbReference type="PANTHER" id="PTHR47962:SF6">
    <property type="entry name" value="LARGE HELICASE-RELATED PROTEIN"/>
    <property type="match status" value="1"/>
</dbReference>
<dbReference type="SMART" id="SM00487">
    <property type="entry name" value="DEXDc"/>
    <property type="match status" value="1"/>
</dbReference>
<evidence type="ECO:0000256" key="9">
    <source>
        <dbReference type="ARBA" id="ARBA00093467"/>
    </source>
</evidence>
<feature type="domain" description="Helicase ATP-binding" evidence="10">
    <location>
        <begin position="51"/>
        <end position="245"/>
    </location>
</feature>
<dbReference type="GO" id="GO:0140097">
    <property type="term" value="F:catalytic activity, acting on DNA"/>
    <property type="evidence" value="ECO:0007669"/>
    <property type="project" value="UniProtKB-ARBA"/>
</dbReference>
<evidence type="ECO:0000256" key="5">
    <source>
        <dbReference type="ARBA" id="ARBA00022840"/>
    </source>
</evidence>
<dbReference type="GO" id="GO:0006281">
    <property type="term" value="P:DNA repair"/>
    <property type="evidence" value="ECO:0007669"/>
    <property type="project" value="UniProtKB-KW"/>
</dbReference>
<dbReference type="CDD" id="cd17922">
    <property type="entry name" value="DEXHc_LHR-like"/>
    <property type="match status" value="1"/>
</dbReference>
<dbReference type="GO" id="GO:0016887">
    <property type="term" value="F:ATP hydrolysis activity"/>
    <property type="evidence" value="ECO:0007669"/>
    <property type="project" value="TreeGrafter"/>
</dbReference>
<evidence type="ECO:0000256" key="6">
    <source>
        <dbReference type="ARBA" id="ARBA00023125"/>
    </source>
</evidence>
<evidence type="ECO:0000256" key="3">
    <source>
        <dbReference type="ARBA" id="ARBA00022801"/>
    </source>
</evidence>
<dbReference type="STRING" id="1903181.BTN85_0484"/>
<dbReference type="EMBL" id="MSDW01000001">
    <property type="protein sequence ID" value="OKY78006.1"/>
    <property type="molecule type" value="Genomic_DNA"/>
</dbReference>
<protein>
    <submittedName>
        <fullName evidence="12">Lhr-like helicase with C-terminal Zn finger domain</fullName>
    </submittedName>
</protein>
<dbReference type="Pfam" id="PF00270">
    <property type="entry name" value="DEAD"/>
    <property type="match status" value="1"/>
</dbReference>
<evidence type="ECO:0000256" key="2">
    <source>
        <dbReference type="ARBA" id="ARBA00022763"/>
    </source>
</evidence>
<dbReference type="PANTHER" id="PTHR47962">
    <property type="entry name" value="ATP-DEPENDENT HELICASE LHR-RELATED-RELATED"/>
    <property type="match status" value="1"/>
</dbReference>
<organism evidence="12 13">
    <name type="scientific">Methanohalarchaeum thermophilum</name>
    <dbReference type="NCBI Taxonomy" id="1903181"/>
    <lineage>
        <taxon>Archaea</taxon>
        <taxon>Methanobacteriati</taxon>
        <taxon>Methanobacteriota</taxon>
        <taxon>Methanonatronarchaeia</taxon>
        <taxon>Methanonatronarchaeales</taxon>
        <taxon>Methanonatronarchaeaceae</taxon>
        <taxon>Candidatus Methanohalarchaeum</taxon>
    </lineage>
</organism>
<dbReference type="InterPro" id="IPR052511">
    <property type="entry name" value="ATP-dep_Helicase"/>
</dbReference>
<dbReference type="Pfam" id="PF08494">
    <property type="entry name" value="DEAD_assoc"/>
    <property type="match status" value="1"/>
</dbReference>
<evidence type="ECO:0000256" key="7">
    <source>
        <dbReference type="ARBA" id="ARBA00023204"/>
    </source>
</evidence>
<dbReference type="SUPFAM" id="SSF52540">
    <property type="entry name" value="P-loop containing nucleoside triphosphate hydrolases"/>
    <property type="match status" value="1"/>
</dbReference>
<dbReference type="SMART" id="SM00490">
    <property type="entry name" value="HELICc"/>
    <property type="match status" value="1"/>
</dbReference>
<dbReference type="GO" id="GO:0003677">
    <property type="term" value="F:DNA binding"/>
    <property type="evidence" value="ECO:0007669"/>
    <property type="project" value="UniProtKB-KW"/>
</dbReference>
<keyword evidence="13" id="KW-1185">Reference proteome</keyword>
<dbReference type="AlphaFoldDB" id="A0A1Q6DUH3"/>
<dbReference type="InterPro" id="IPR014001">
    <property type="entry name" value="Helicase_ATP-bd"/>
</dbReference>
<reference evidence="12" key="1">
    <citation type="submission" date="2016-12" db="EMBL/GenBank/DDBJ databases">
        <title>Discovery of methanogenic haloarchaea.</title>
        <authorList>
            <person name="Sorokin D.Y."/>
            <person name="Makarova K.S."/>
            <person name="Abbas B."/>
            <person name="Ferrer M."/>
            <person name="Golyshin P.N."/>
        </authorList>
    </citation>
    <scope>NUCLEOTIDE SEQUENCE [LARGE SCALE GENOMIC DNA]</scope>
    <source>
        <strain evidence="12">HMET1</strain>
    </source>
</reference>
<evidence type="ECO:0000256" key="8">
    <source>
        <dbReference type="ARBA" id="ARBA00023235"/>
    </source>
</evidence>
<evidence type="ECO:0000313" key="13">
    <source>
        <dbReference type="Proteomes" id="UP000185744"/>
    </source>
</evidence>
<dbReference type="NCBIfam" id="NF010338">
    <property type="entry name" value="PRK13767.1"/>
    <property type="match status" value="1"/>
</dbReference>
<dbReference type="Gene3D" id="3.40.50.300">
    <property type="entry name" value="P-loop containing nucleotide triphosphate hydrolases"/>
    <property type="match status" value="2"/>
</dbReference>
<dbReference type="Pfam" id="PF19306">
    <property type="entry name" value="WHD_Lhr"/>
    <property type="match status" value="1"/>
</dbReference>
<dbReference type="GO" id="GO:0004386">
    <property type="term" value="F:helicase activity"/>
    <property type="evidence" value="ECO:0007669"/>
    <property type="project" value="UniProtKB-KW"/>
</dbReference>
<sequence>MKDLDRSDSFTDEYIFEEVFEPSVMDWWKNKFGEYTDVNDGYFTPPQEEGIPLIHNGKNTLICSPTGTGKTLSSFASIINELFKLSKEERLQNSVYCLYISPLKSLANDIHRNLEVPLEGIEGIAQEKEGHDIDIKQAIRHGDTPDRERSKMLEDTPHILNTTPETLAILLNSPKFKNKLKTVRWVIVDEIHSLAEGKRGVHLSLSLERLQELAEKEFVRIGCSATVEPLDKVGEFLVGNKRDFEVVDCRFIRDMDLELRCPTDDLIHTSSEEINEKLYNELDNLIQKHENTLIFTNTRSGAERVLKNLREIFPDKYNIENSGCHHGSLGKDKRVKIEEKLKKGEIDVVTTSTSLELGVDMPYLDLVVQIGSPKSVSKLLQRVGRSGHALHHTVKGRLFVLDMDELMECTVMLKEADEGFIDEVQIPENCLDVLSQHLFGMAINKVWKREKMEEVISRSFCYRNISKDDFDDVIRYLTADYSGMEDKNVYAKIWYDEETGEIGKRGRLARVIYMTNIGTIPTSFSCDVYTREEDEWVGSLDEQYLDKLEKGDVFYLGGDKFEFRYRRGGKVYVDKTGKPSTVPRWFSERLPLSYDLALKIQKFRDKLLDLSKDEERSIESFLSDLSINEKAKESLTKMFREQISYASDSSVSTPNRFYVEEYLDKEEYERNFLFQSTYGRKFNDGLSRLLAYEISNKINANVSVSISDMGFSLTIPLNRDVEIVDLIKGIETSEIKEKMKNALEKTELMKRMFRINAVRSLMILENYKGNKKSGRRQQFNSDMMINFALEKDDFAVIEETYREILYDKLEMDHVKEFLDKVNNGYISVLKRELDNPSPFMFGIATLQASDVVLAKEKSEMIKEFHKRVMKEIQQEA</sequence>
<keyword evidence="1" id="KW-0547">Nucleotide-binding</keyword>
<dbReference type="InterPro" id="IPR001650">
    <property type="entry name" value="Helicase_C-like"/>
</dbReference>
<comment type="caution">
    <text evidence="12">The sequence shown here is derived from an EMBL/GenBank/DDBJ whole genome shotgun (WGS) entry which is preliminary data.</text>
</comment>
<dbReference type="InterPro" id="IPR011545">
    <property type="entry name" value="DEAD/DEAH_box_helicase_dom"/>
</dbReference>
<evidence type="ECO:0000259" key="10">
    <source>
        <dbReference type="PROSITE" id="PS51192"/>
    </source>
</evidence>
<name>A0A1Q6DUH3_METT1</name>
<dbReference type="FunCoup" id="A0A1Q6DUH3">
    <property type="interactions" value="74"/>
</dbReference>
<evidence type="ECO:0000313" key="12">
    <source>
        <dbReference type="EMBL" id="OKY78006.1"/>
    </source>
</evidence>
<accession>A0A1Q6DUH3</accession>
<dbReference type="Pfam" id="PF00271">
    <property type="entry name" value="Helicase_C"/>
    <property type="match status" value="1"/>
</dbReference>
<dbReference type="Proteomes" id="UP000185744">
    <property type="component" value="Unassembled WGS sequence"/>
</dbReference>
<keyword evidence="5" id="KW-0067">ATP-binding</keyword>
<dbReference type="InterPro" id="IPR045628">
    <property type="entry name" value="Lhr_WH_dom"/>
</dbReference>
<feature type="domain" description="Helicase C-terminal" evidence="11">
    <location>
        <begin position="281"/>
        <end position="432"/>
    </location>
</feature>
<dbReference type="InterPro" id="IPR013701">
    <property type="entry name" value="Lhr-like_DEAD/DEAH_assoc"/>
</dbReference>
<dbReference type="PIRSF" id="PIRSF037307">
    <property type="entry name" value="Lhr-like_helic_prd"/>
    <property type="match status" value="1"/>
</dbReference>
<proteinExistence type="inferred from homology"/>
<dbReference type="PROSITE" id="PS51192">
    <property type="entry name" value="HELICASE_ATP_BIND_1"/>
    <property type="match status" value="1"/>
</dbReference>
<evidence type="ECO:0000256" key="4">
    <source>
        <dbReference type="ARBA" id="ARBA00022806"/>
    </source>
</evidence>
<comment type="similarity">
    <text evidence="9">Belongs to the Lhr helicase family. Lhr-Core subfamily.</text>
</comment>
<dbReference type="GO" id="GO:0005524">
    <property type="term" value="F:ATP binding"/>
    <property type="evidence" value="ECO:0007669"/>
    <property type="project" value="UniProtKB-KW"/>
</dbReference>
<dbReference type="PROSITE" id="PS51194">
    <property type="entry name" value="HELICASE_CTER"/>
    <property type="match status" value="1"/>
</dbReference>
<keyword evidence="4" id="KW-0347">Helicase</keyword>
<keyword evidence="2" id="KW-0227">DNA damage</keyword>
<evidence type="ECO:0000259" key="11">
    <source>
        <dbReference type="PROSITE" id="PS51194"/>
    </source>
</evidence>
<dbReference type="InParanoid" id="A0A1Q6DUH3"/>
<keyword evidence="8" id="KW-0413">Isomerase</keyword>
<dbReference type="InterPro" id="IPR027417">
    <property type="entry name" value="P-loop_NTPase"/>
</dbReference>
<keyword evidence="3" id="KW-0378">Hydrolase</keyword>
<gene>
    <name evidence="12" type="ORF">BTN85_0484</name>
</gene>